<dbReference type="SUPFAM" id="SSF118196">
    <property type="entry name" value="YaeB-like"/>
    <property type="match status" value="1"/>
</dbReference>
<dbReference type="PANTHER" id="PTHR12818:SF0">
    <property type="entry name" value="TRNA (ADENINE(37)-N6)-METHYLTRANSFERASE"/>
    <property type="match status" value="1"/>
</dbReference>
<feature type="region of interest" description="Disordered" evidence="3">
    <location>
        <begin position="1"/>
        <end position="31"/>
    </location>
</feature>
<evidence type="ECO:0000313" key="5">
    <source>
        <dbReference type="EMBL" id="SFG02601.1"/>
    </source>
</evidence>
<dbReference type="PANTHER" id="PTHR12818">
    <property type="entry name" value="TRNA (ADENINE(37)-N6)-METHYLTRANSFERASE"/>
    <property type="match status" value="1"/>
</dbReference>
<feature type="domain" description="TsaA-like" evidence="4">
    <location>
        <begin position="37"/>
        <end position="168"/>
    </location>
</feature>
<dbReference type="Gene3D" id="2.40.30.70">
    <property type="entry name" value="YaeB-like"/>
    <property type="match status" value="1"/>
</dbReference>
<evidence type="ECO:0000256" key="3">
    <source>
        <dbReference type="SAM" id="MobiDB-lite"/>
    </source>
</evidence>
<sequence>MVLRSGDVSTETSSNVSTQGTQSAQGAPGTQVPQITLVPLGYVHGGRREIRDDRWDQETARIVLDPDLLEPSATQGLAAFSHLEVIFHFHRSTRARSGAAHPRSNPHWPRVGILADRTQHRLNHLGVSRCELVAVNGLELTVRGLDAVDGTPVLDVKPYFEEYGPRGPVREPAWTRQLMSSYS</sequence>
<evidence type="ECO:0000259" key="4">
    <source>
        <dbReference type="PROSITE" id="PS51668"/>
    </source>
</evidence>
<dbReference type="GO" id="GO:0008168">
    <property type="term" value="F:methyltransferase activity"/>
    <property type="evidence" value="ECO:0007669"/>
    <property type="project" value="UniProtKB-KW"/>
</dbReference>
<keyword evidence="1" id="KW-0949">S-adenosyl-L-methionine</keyword>
<dbReference type="InterPro" id="IPR023370">
    <property type="entry name" value="TrmO-like_N"/>
</dbReference>
<gene>
    <name evidence="5" type="ORF">SAMN05421678_103352</name>
</gene>
<dbReference type="CDD" id="cd09281">
    <property type="entry name" value="UPF0066"/>
    <property type="match status" value="1"/>
</dbReference>
<comment type="similarity">
    <text evidence="2">Belongs to the tRNA methyltransferase O family.</text>
</comment>
<dbReference type="InterPro" id="IPR036414">
    <property type="entry name" value="YaeB_N_sf"/>
</dbReference>
<evidence type="ECO:0000256" key="1">
    <source>
        <dbReference type="ARBA" id="ARBA00022691"/>
    </source>
</evidence>
<evidence type="ECO:0000313" key="6">
    <source>
        <dbReference type="Proteomes" id="UP000199052"/>
    </source>
</evidence>
<dbReference type="AlphaFoldDB" id="A0A1I2NMT8"/>
<keyword evidence="5" id="KW-0489">Methyltransferase</keyword>
<organism evidence="5 6">
    <name type="scientific">Actinopolymorpha cephalotaxi</name>
    <dbReference type="NCBI Taxonomy" id="504797"/>
    <lineage>
        <taxon>Bacteria</taxon>
        <taxon>Bacillati</taxon>
        <taxon>Actinomycetota</taxon>
        <taxon>Actinomycetes</taxon>
        <taxon>Propionibacteriales</taxon>
        <taxon>Actinopolymorphaceae</taxon>
        <taxon>Actinopolymorpha</taxon>
    </lineage>
</organism>
<dbReference type="InterPro" id="IPR036413">
    <property type="entry name" value="YaeB-like_sf"/>
</dbReference>
<dbReference type="Proteomes" id="UP000199052">
    <property type="component" value="Unassembled WGS sequence"/>
</dbReference>
<reference evidence="5 6" key="1">
    <citation type="submission" date="2016-10" db="EMBL/GenBank/DDBJ databases">
        <authorList>
            <person name="de Groot N.N."/>
        </authorList>
    </citation>
    <scope>NUCLEOTIDE SEQUENCE [LARGE SCALE GENOMIC DNA]</scope>
    <source>
        <strain evidence="5 6">CPCC 202808</strain>
    </source>
</reference>
<keyword evidence="5" id="KW-0808">Transferase</keyword>
<feature type="compositionally biased region" description="Polar residues" evidence="3">
    <location>
        <begin position="7"/>
        <end position="25"/>
    </location>
</feature>
<evidence type="ECO:0000256" key="2">
    <source>
        <dbReference type="ARBA" id="ARBA00033753"/>
    </source>
</evidence>
<dbReference type="InterPro" id="IPR040372">
    <property type="entry name" value="YaeB-like"/>
</dbReference>
<proteinExistence type="inferred from homology"/>
<dbReference type="GO" id="GO:0032259">
    <property type="term" value="P:methylation"/>
    <property type="evidence" value="ECO:0007669"/>
    <property type="project" value="UniProtKB-KW"/>
</dbReference>
<dbReference type="Pfam" id="PF01980">
    <property type="entry name" value="TrmO_N"/>
    <property type="match status" value="1"/>
</dbReference>
<accession>A0A1I2NMT8</accession>
<name>A0A1I2NMT8_9ACTN</name>
<dbReference type="PROSITE" id="PS51668">
    <property type="entry name" value="TSAA_2"/>
    <property type="match status" value="1"/>
</dbReference>
<dbReference type="OrthoDB" id="9804309at2"/>
<protein>
    <submittedName>
        <fullName evidence="5">tRNA (Thr-GGU) A37 N-methylase</fullName>
    </submittedName>
</protein>
<dbReference type="EMBL" id="FOOI01000003">
    <property type="protein sequence ID" value="SFG02601.1"/>
    <property type="molecule type" value="Genomic_DNA"/>
</dbReference>